<keyword evidence="5 6" id="KW-0472">Membrane</keyword>
<feature type="transmembrane region" description="Helical" evidence="6">
    <location>
        <begin position="44"/>
        <end position="69"/>
    </location>
</feature>
<reference evidence="8 9" key="1">
    <citation type="submission" date="2019-04" db="EMBL/GenBank/DDBJ databases">
        <title>Microbes associate with the intestines of laboratory mice.</title>
        <authorList>
            <person name="Navarre W."/>
            <person name="Wong E."/>
            <person name="Huang K.C."/>
            <person name="Tropini C."/>
            <person name="Ng K."/>
            <person name="Yu B."/>
        </authorList>
    </citation>
    <scope>NUCLEOTIDE SEQUENCE [LARGE SCALE GENOMIC DNA]</scope>
    <source>
        <strain evidence="8 9">NM83_B4-11</strain>
    </source>
</reference>
<feature type="transmembrane region" description="Helical" evidence="6">
    <location>
        <begin position="117"/>
        <end position="135"/>
    </location>
</feature>
<gene>
    <name evidence="8" type="primary">copD</name>
    <name evidence="8" type="ORF">E5988_07640</name>
</gene>
<organism evidence="8 9">
    <name type="scientific">Sphingomonas olei</name>
    <dbReference type="NCBI Taxonomy" id="1886787"/>
    <lineage>
        <taxon>Bacteria</taxon>
        <taxon>Pseudomonadati</taxon>
        <taxon>Pseudomonadota</taxon>
        <taxon>Alphaproteobacteria</taxon>
        <taxon>Sphingomonadales</taxon>
        <taxon>Sphingomonadaceae</taxon>
        <taxon>Sphingomonas</taxon>
    </lineage>
</organism>
<feature type="transmembrane region" description="Helical" evidence="6">
    <location>
        <begin position="232"/>
        <end position="253"/>
    </location>
</feature>
<evidence type="ECO:0000256" key="2">
    <source>
        <dbReference type="ARBA" id="ARBA00022475"/>
    </source>
</evidence>
<dbReference type="EMBL" id="SSTI01000004">
    <property type="protein sequence ID" value="THG40671.1"/>
    <property type="molecule type" value="Genomic_DNA"/>
</dbReference>
<dbReference type="Pfam" id="PF05425">
    <property type="entry name" value="CopD"/>
    <property type="match status" value="1"/>
</dbReference>
<feature type="transmembrane region" description="Helical" evidence="6">
    <location>
        <begin position="155"/>
        <end position="176"/>
    </location>
</feature>
<evidence type="ECO:0000313" key="9">
    <source>
        <dbReference type="Proteomes" id="UP000308038"/>
    </source>
</evidence>
<comment type="subcellular location">
    <subcellularLocation>
        <location evidence="1">Cell membrane</location>
        <topology evidence="1">Multi-pass membrane protein</topology>
    </subcellularLocation>
</comment>
<sequence length="309" mass="31255">MTVDWAGVAVRFALYLDLMLACGLAAFTLTAPTGTARKMPLRTVLVACGCLGLFLSAGGLLIVTAAMAGTALTEVDRETLTMIVDETPYGAAWTIRMVALVLAVGSASTIRGESSRVPVAASAAALALAVATLAWGGHGAMSDGAIGILHLGADIAHLLAAAVWMGSLLGLLLLVARPAARIDAGHLDLSWRALHGFSRTGMAAVAIIVLTGVVNGWLIVGPNGLPSLPSTLYGQLLLAKLGAFAAMVALASLNRFRLTPALRSAASSGAATRELGALRASLAFEATLGIAILALVAWLGTLEPGAATG</sequence>
<feature type="transmembrane region" description="Helical" evidence="6">
    <location>
        <begin position="12"/>
        <end position="32"/>
    </location>
</feature>
<feature type="transmembrane region" description="Helical" evidence="6">
    <location>
        <begin position="282"/>
        <end position="300"/>
    </location>
</feature>
<dbReference type="InterPro" id="IPR047689">
    <property type="entry name" value="CopD"/>
</dbReference>
<accession>A0ABY2QJ11</accession>
<protein>
    <submittedName>
        <fullName evidence="8">Copper homeostasis membrane protein CopD</fullName>
    </submittedName>
</protein>
<name>A0ABY2QJ11_9SPHN</name>
<dbReference type="InterPro" id="IPR008457">
    <property type="entry name" value="Cu-R_CopD_dom"/>
</dbReference>
<keyword evidence="2" id="KW-1003">Cell membrane</keyword>
<evidence type="ECO:0000256" key="3">
    <source>
        <dbReference type="ARBA" id="ARBA00022692"/>
    </source>
</evidence>
<keyword evidence="9" id="KW-1185">Reference proteome</keyword>
<feature type="transmembrane region" description="Helical" evidence="6">
    <location>
        <begin position="89"/>
        <end position="110"/>
    </location>
</feature>
<dbReference type="NCBIfam" id="NF033808">
    <property type="entry name" value="copper_CopD"/>
    <property type="match status" value="1"/>
</dbReference>
<evidence type="ECO:0000259" key="7">
    <source>
        <dbReference type="Pfam" id="PF05425"/>
    </source>
</evidence>
<evidence type="ECO:0000256" key="1">
    <source>
        <dbReference type="ARBA" id="ARBA00004651"/>
    </source>
</evidence>
<keyword evidence="3 6" id="KW-0812">Transmembrane</keyword>
<feature type="transmembrane region" description="Helical" evidence="6">
    <location>
        <begin position="197"/>
        <end position="220"/>
    </location>
</feature>
<comment type="caution">
    <text evidence="8">The sequence shown here is derived from an EMBL/GenBank/DDBJ whole genome shotgun (WGS) entry which is preliminary data.</text>
</comment>
<keyword evidence="4 6" id="KW-1133">Transmembrane helix</keyword>
<dbReference type="PANTHER" id="PTHR34820">
    <property type="entry name" value="INNER MEMBRANE PROTEIN YEBZ"/>
    <property type="match status" value="1"/>
</dbReference>
<dbReference type="Proteomes" id="UP000308038">
    <property type="component" value="Unassembled WGS sequence"/>
</dbReference>
<evidence type="ECO:0000256" key="5">
    <source>
        <dbReference type="ARBA" id="ARBA00023136"/>
    </source>
</evidence>
<evidence type="ECO:0000256" key="4">
    <source>
        <dbReference type="ARBA" id="ARBA00022989"/>
    </source>
</evidence>
<dbReference type="InterPro" id="IPR032694">
    <property type="entry name" value="CopC/D"/>
</dbReference>
<feature type="domain" description="Copper resistance protein D" evidence="7">
    <location>
        <begin position="192"/>
        <end position="299"/>
    </location>
</feature>
<proteinExistence type="predicted"/>
<evidence type="ECO:0000256" key="6">
    <source>
        <dbReference type="SAM" id="Phobius"/>
    </source>
</evidence>
<evidence type="ECO:0000313" key="8">
    <source>
        <dbReference type="EMBL" id="THG40671.1"/>
    </source>
</evidence>
<dbReference type="PANTHER" id="PTHR34820:SF4">
    <property type="entry name" value="INNER MEMBRANE PROTEIN YEBZ"/>
    <property type="match status" value="1"/>
</dbReference>